<keyword evidence="1" id="KW-0732">Signal</keyword>
<keyword evidence="3" id="KW-1185">Reference proteome</keyword>
<accession>A0ABY6AYJ6</accession>
<sequence length="165" mass="18334">MNRKLSFALAIALSAFCLQVTLAADSGPATPPAAAQADSSLDKARQYIAARQWDAALSELKRVDARRNADWNNLMGYTLRKSSTPDLTASERYYDAALRIDPHHRNALEYSGELYLMKGDLARAQSRLSTLATECAARCEQYVDLRAAIDRYLANGNKYTPKGEW</sequence>
<evidence type="ECO:0000313" key="3">
    <source>
        <dbReference type="Proteomes" id="UP001064933"/>
    </source>
</evidence>
<organism evidence="2 3">
    <name type="scientific">Roseateles amylovorans</name>
    <dbReference type="NCBI Taxonomy" id="2978473"/>
    <lineage>
        <taxon>Bacteria</taxon>
        <taxon>Pseudomonadati</taxon>
        <taxon>Pseudomonadota</taxon>
        <taxon>Betaproteobacteria</taxon>
        <taxon>Burkholderiales</taxon>
        <taxon>Sphaerotilaceae</taxon>
        <taxon>Roseateles</taxon>
    </lineage>
</organism>
<reference evidence="2" key="1">
    <citation type="submission" date="2022-10" db="EMBL/GenBank/DDBJ databases">
        <title>Characterization and whole genome sequencing of a new Roseateles species, isolated from fresh water.</title>
        <authorList>
            <person name="Guliayeva D.Y."/>
            <person name="Akhremchuk A.E."/>
            <person name="Sikolenko M.A."/>
            <person name="Valentovich L.N."/>
            <person name="Sidarenka A.V."/>
        </authorList>
    </citation>
    <scope>NUCLEOTIDE SEQUENCE</scope>
    <source>
        <strain evidence="2">BIM B-1768</strain>
    </source>
</reference>
<protein>
    <submittedName>
        <fullName evidence="2">Tetratricopeptide repeat protein</fullName>
    </submittedName>
</protein>
<dbReference type="RefSeq" id="WP_261755892.1">
    <property type="nucleotide sequence ID" value="NZ_CP104562.2"/>
</dbReference>
<gene>
    <name evidence="2" type="ORF">N4261_13865</name>
</gene>
<dbReference type="Proteomes" id="UP001064933">
    <property type="component" value="Chromosome"/>
</dbReference>
<evidence type="ECO:0000313" key="2">
    <source>
        <dbReference type="EMBL" id="UXH76160.1"/>
    </source>
</evidence>
<proteinExistence type="predicted"/>
<dbReference type="Gene3D" id="1.25.40.10">
    <property type="entry name" value="Tetratricopeptide repeat domain"/>
    <property type="match status" value="1"/>
</dbReference>
<name>A0ABY6AYJ6_9BURK</name>
<dbReference type="InterPro" id="IPR011990">
    <property type="entry name" value="TPR-like_helical_dom_sf"/>
</dbReference>
<feature type="chain" id="PRO_5046447331" evidence="1">
    <location>
        <begin position="24"/>
        <end position="165"/>
    </location>
</feature>
<feature type="signal peptide" evidence="1">
    <location>
        <begin position="1"/>
        <end position="23"/>
    </location>
</feature>
<dbReference type="EMBL" id="CP104562">
    <property type="protein sequence ID" value="UXH76160.1"/>
    <property type="molecule type" value="Genomic_DNA"/>
</dbReference>
<evidence type="ECO:0000256" key="1">
    <source>
        <dbReference type="SAM" id="SignalP"/>
    </source>
</evidence>
<dbReference type="SUPFAM" id="SSF48452">
    <property type="entry name" value="TPR-like"/>
    <property type="match status" value="1"/>
</dbReference>